<sequence>MYEDEIKKLASEFGNEEIARKLVEKDRKLVRFYIPEECLWKNIRKITTGLGEKLTEALRKIAKENPKLQGVIDIVDFNATQAGQRIISDESIHRLMQSLSKYRLGLDDVEPDILGRAYECLLRKFAEDSGQSAGEFYRKKKLKGL</sequence>
<dbReference type="GO" id="GO:0032259">
    <property type="term" value="P:methylation"/>
    <property type="evidence" value="ECO:0007669"/>
    <property type="project" value="UniProtKB-KW"/>
</dbReference>
<dbReference type="EC" id="2.1.1.72" evidence="1"/>
<dbReference type="PANTHER" id="PTHR42933:SF3">
    <property type="entry name" value="TYPE I RESTRICTION ENZYME MJAVIII METHYLASE SUBUNIT"/>
    <property type="match status" value="1"/>
</dbReference>
<evidence type="ECO:0000259" key="7">
    <source>
        <dbReference type="Pfam" id="PF02384"/>
    </source>
</evidence>
<dbReference type="KEGG" id="tpie:A7C91_05400"/>
<evidence type="ECO:0000256" key="5">
    <source>
        <dbReference type="ARBA" id="ARBA00022747"/>
    </source>
</evidence>
<comment type="catalytic activity">
    <reaction evidence="6">
        <text>a 2'-deoxyadenosine in DNA + S-adenosyl-L-methionine = an N(6)-methyl-2'-deoxyadenosine in DNA + S-adenosyl-L-homocysteine + H(+)</text>
        <dbReference type="Rhea" id="RHEA:15197"/>
        <dbReference type="Rhea" id="RHEA-COMP:12418"/>
        <dbReference type="Rhea" id="RHEA-COMP:12419"/>
        <dbReference type="ChEBI" id="CHEBI:15378"/>
        <dbReference type="ChEBI" id="CHEBI:57856"/>
        <dbReference type="ChEBI" id="CHEBI:59789"/>
        <dbReference type="ChEBI" id="CHEBI:90615"/>
        <dbReference type="ChEBI" id="CHEBI:90616"/>
        <dbReference type="EC" id="2.1.1.72"/>
    </reaction>
</comment>
<proteinExistence type="predicted"/>
<dbReference type="Gene3D" id="1.20.1260.30">
    <property type="match status" value="1"/>
</dbReference>
<evidence type="ECO:0000256" key="6">
    <source>
        <dbReference type="ARBA" id="ARBA00047942"/>
    </source>
</evidence>
<dbReference type="GO" id="GO:0008170">
    <property type="term" value="F:N-methyltransferase activity"/>
    <property type="evidence" value="ECO:0007669"/>
    <property type="project" value="InterPro"/>
</dbReference>
<evidence type="ECO:0000256" key="4">
    <source>
        <dbReference type="ARBA" id="ARBA00022691"/>
    </source>
</evidence>
<dbReference type="GO" id="GO:0009007">
    <property type="term" value="F:site-specific DNA-methyltransferase (adenine-specific) activity"/>
    <property type="evidence" value="ECO:0007669"/>
    <property type="project" value="UniProtKB-EC"/>
</dbReference>
<dbReference type="InterPro" id="IPR051537">
    <property type="entry name" value="DNA_Adenine_Mtase"/>
</dbReference>
<keyword evidence="4" id="KW-0949">S-adenosyl-L-methionine</keyword>
<dbReference type="EMBL" id="CP015520">
    <property type="protein sequence ID" value="ANF22667.1"/>
    <property type="molecule type" value="Genomic_DNA"/>
</dbReference>
<evidence type="ECO:0000256" key="1">
    <source>
        <dbReference type="ARBA" id="ARBA00011900"/>
    </source>
</evidence>
<protein>
    <recommendedName>
        <fullName evidence="1">site-specific DNA-methyltransferase (adenine-specific)</fullName>
        <ecNumber evidence="1">2.1.1.72</ecNumber>
    </recommendedName>
</protein>
<evidence type="ECO:0000256" key="3">
    <source>
        <dbReference type="ARBA" id="ARBA00022679"/>
    </source>
</evidence>
<dbReference type="SUPFAM" id="SSF53335">
    <property type="entry name" value="S-adenosyl-L-methionine-dependent methyltransferases"/>
    <property type="match status" value="1"/>
</dbReference>
<evidence type="ECO:0000256" key="2">
    <source>
        <dbReference type="ARBA" id="ARBA00022603"/>
    </source>
</evidence>
<dbReference type="OrthoDB" id="45790at2157"/>
<keyword evidence="5" id="KW-0680">Restriction system</keyword>
<dbReference type="PANTHER" id="PTHR42933">
    <property type="entry name" value="SLR6095 PROTEIN"/>
    <property type="match status" value="1"/>
</dbReference>
<name>A0A172WGU9_9EURY</name>
<evidence type="ECO:0000259" key="8">
    <source>
        <dbReference type="Pfam" id="PF12161"/>
    </source>
</evidence>
<accession>A0A172WGU9</accession>
<dbReference type="GO" id="GO:0003677">
    <property type="term" value="F:DNA binding"/>
    <property type="evidence" value="ECO:0007669"/>
    <property type="project" value="InterPro"/>
</dbReference>
<dbReference type="STRING" id="1712654.A7C91_05400"/>
<dbReference type="InterPro" id="IPR022749">
    <property type="entry name" value="D12N6_MeTrfase_N"/>
</dbReference>
<dbReference type="AlphaFoldDB" id="A0A172WGU9"/>
<dbReference type="InterPro" id="IPR038333">
    <property type="entry name" value="T1MK-like_N_sf"/>
</dbReference>
<evidence type="ECO:0000313" key="10">
    <source>
        <dbReference type="Proteomes" id="UP000076969"/>
    </source>
</evidence>
<keyword evidence="10" id="KW-1185">Reference proteome</keyword>
<reference evidence="10" key="1">
    <citation type="journal article" date="2016" name="Syst. Appl. Microbiol.">
        <title>Thermococcus piezophilus sp. nov., a novel hyperthermophilic and piezophilic archaeon with a broad pressure range for growth, isolated from a deepest hydrothermal vent at the Mid-Cayman Rise.</title>
        <authorList>
            <person name="Dalmasso C."/>
            <person name="Oger P."/>
            <person name="Selva G."/>
            <person name="Courtine D."/>
            <person name="L'Haridon S."/>
            <person name="Garlaschelli A."/>
            <person name="Roussel E."/>
            <person name="Miyazaki J."/>
            <person name="Reveillaud J."/>
            <person name="Jebbar M."/>
            <person name="Takai K."/>
            <person name="Maignien L."/>
            <person name="Alain K."/>
        </authorList>
    </citation>
    <scope>NUCLEOTIDE SEQUENCE [LARGE SCALE GENOMIC DNA]</scope>
    <source>
        <strain evidence="10">CDGS</strain>
    </source>
</reference>
<dbReference type="InterPro" id="IPR003356">
    <property type="entry name" value="DNA_methylase_A-5"/>
</dbReference>
<dbReference type="Pfam" id="PF12161">
    <property type="entry name" value="HsdM_N"/>
    <property type="match status" value="1"/>
</dbReference>
<gene>
    <name evidence="9" type="ORF">A7C91_05400</name>
</gene>
<dbReference type="Pfam" id="PF02384">
    <property type="entry name" value="N6_Mtase"/>
    <property type="match status" value="1"/>
</dbReference>
<feature type="domain" description="N6 adenine-specific DNA methyltransferase N-terminal" evidence="8">
    <location>
        <begin position="3"/>
        <end position="97"/>
    </location>
</feature>
<keyword evidence="3" id="KW-0808">Transferase</keyword>
<keyword evidence="2" id="KW-0489">Methyltransferase</keyword>
<feature type="domain" description="DNA methylase adenine-specific" evidence="7">
    <location>
        <begin position="111"/>
        <end position="140"/>
    </location>
</feature>
<dbReference type="GO" id="GO:0009307">
    <property type="term" value="P:DNA restriction-modification system"/>
    <property type="evidence" value="ECO:0007669"/>
    <property type="project" value="UniProtKB-KW"/>
</dbReference>
<dbReference type="InterPro" id="IPR029063">
    <property type="entry name" value="SAM-dependent_MTases_sf"/>
</dbReference>
<dbReference type="Proteomes" id="UP000076969">
    <property type="component" value="Chromosome"/>
</dbReference>
<organism evidence="9 10">
    <name type="scientific">Thermococcus piezophilus</name>
    <dbReference type="NCBI Taxonomy" id="1712654"/>
    <lineage>
        <taxon>Archaea</taxon>
        <taxon>Methanobacteriati</taxon>
        <taxon>Methanobacteriota</taxon>
        <taxon>Thermococci</taxon>
        <taxon>Thermococcales</taxon>
        <taxon>Thermococcaceae</taxon>
        <taxon>Thermococcus</taxon>
    </lineage>
</organism>
<evidence type="ECO:0000313" key="9">
    <source>
        <dbReference type="EMBL" id="ANF22667.1"/>
    </source>
</evidence>